<dbReference type="InterPro" id="IPR045474">
    <property type="entry name" value="GEVED"/>
</dbReference>
<dbReference type="Proteomes" id="UP000326384">
    <property type="component" value="Unassembled WGS sequence"/>
</dbReference>
<evidence type="ECO:0000313" key="4">
    <source>
        <dbReference type="EMBL" id="KAB1230368.1"/>
    </source>
</evidence>
<gene>
    <name evidence="4" type="ORF">F8D52_11390</name>
</gene>
<dbReference type="SUPFAM" id="SSF49265">
    <property type="entry name" value="Fibronectin type III"/>
    <property type="match status" value="1"/>
</dbReference>
<dbReference type="PROSITE" id="PS50853">
    <property type="entry name" value="FN3"/>
    <property type="match status" value="2"/>
</dbReference>
<dbReference type="EMBL" id="VTPV01000006">
    <property type="protein sequence ID" value="KAB1230368.1"/>
    <property type="molecule type" value="Genomic_DNA"/>
</dbReference>
<sequence length="832" mass="86871">MAINLFSRVIPAIALFSASAMMAQNYQTMPVASGFTADVIANGIGSSTITTNNDVDGVSYAFVAKDFQLTSTSAAISYGIPIDGIINSVIATTPGLSFQLASLNANNSLRLAAVNDAGTLAFTTPKAVIKLYMLAVSGSGTSTVNVVVNFTDGSSQTFSGISLPDWYGGTNFAVQGIGRIKKPGAIPASGDDVPSPEGGTNPRLYQNELAIDAANQAKPIQSVTVTKVSGSGLPNVFAFSADAYSDCAPPVLQAVSGVTANSALVSWTAPGSAVSYDVYHSTSSTIPASTVTPTYPGVSGTSKTIGSLNSNTTYYYWVRSNCSSATSQSAWSFAGTFKTACSTFTVPYTENFDTTSVGSSTNTNAPSCWAYLESASFTGYGYVTTTNNYSAPNAYYLYNSTASTGSQMLVSPPTINLSDGTKRVRFYARTGTAGTTLLMGTLSNPADPASFTQIGSPIALTTTHTQYTVNIPAGSDLQLAFKHGLGGSNRAIYIDNITVQNIPSCLEPTAVTTPNVTMNSAVIGWTAPASTPANGYEVYYSTTSTAPDATTVLNASNSATSATTSAPLNSLSADTNYYAWVRSSCSATDKSIWSDVIAFRTGYCQPSSSGQASWLSAFNSTGALIDMTYASGSSVAGGYQNLTTTNNRITNAPGSSTNISFTAGGPTCGIAVWVDWNNNLTFETSERMFVTSNYVTTTTGSITAPAGTPVGNYRMRVVTDYNSTAPASPCTAISRGEFIDFVFEVATSLSTLETGAKKKEISVYPNPFKDVLHIADIKDVKSVTITDVAGRVVKTIDQPTNELQLGELNAGLYLVTMNFKDGSKSTVKAIKK</sequence>
<dbReference type="InterPro" id="IPR003961">
    <property type="entry name" value="FN3_dom"/>
</dbReference>
<dbReference type="Pfam" id="PF00041">
    <property type="entry name" value="fn3"/>
    <property type="match status" value="1"/>
</dbReference>
<dbReference type="Pfam" id="PF20009">
    <property type="entry name" value="GEVED"/>
    <property type="match status" value="1"/>
</dbReference>
<dbReference type="InterPro" id="IPR026444">
    <property type="entry name" value="Secre_tail"/>
</dbReference>
<feature type="domain" description="Fibronectin type-III" evidence="3">
    <location>
        <begin position="507"/>
        <end position="604"/>
    </location>
</feature>
<dbReference type="CDD" id="cd00063">
    <property type="entry name" value="FN3"/>
    <property type="match status" value="2"/>
</dbReference>
<reference evidence="4 5" key="1">
    <citation type="journal article" date="2019" name="Stand. Genomic Sci.">
        <title>Draft Whole-Genome Sequence of a Novel Chryseobacterium viscerum Strain Isolated from Fresh Water at Dripping Springs, New Mexico.</title>
        <authorList>
            <person name="Kyndt J.A."/>
            <person name="Moore T.C."/>
        </authorList>
    </citation>
    <scope>NUCLEOTIDE SEQUENCE [LARGE SCALE GENOMIC DNA]</scope>
    <source>
        <strain evidence="4 5">DPS</strain>
    </source>
</reference>
<evidence type="ECO:0000259" key="3">
    <source>
        <dbReference type="PROSITE" id="PS50853"/>
    </source>
</evidence>
<proteinExistence type="predicted"/>
<keyword evidence="1 2" id="KW-0732">Signal</keyword>
<dbReference type="RefSeq" id="WP_152290042.1">
    <property type="nucleotide sequence ID" value="NZ_VTPV01000006.1"/>
</dbReference>
<dbReference type="InterPro" id="IPR013783">
    <property type="entry name" value="Ig-like_fold"/>
</dbReference>
<accession>A0A5N4BPN8</accession>
<evidence type="ECO:0000313" key="5">
    <source>
        <dbReference type="Proteomes" id="UP000326384"/>
    </source>
</evidence>
<dbReference type="Pfam" id="PF18962">
    <property type="entry name" value="Por_Secre_tail"/>
    <property type="match status" value="1"/>
</dbReference>
<protein>
    <submittedName>
        <fullName evidence="4">T9SS type A sorting domain-containing protein</fullName>
    </submittedName>
</protein>
<keyword evidence="5" id="KW-1185">Reference proteome</keyword>
<feature type="chain" id="PRO_5047394033" evidence="2">
    <location>
        <begin position="24"/>
        <end position="832"/>
    </location>
</feature>
<feature type="domain" description="Fibronectin type-III" evidence="3">
    <location>
        <begin position="248"/>
        <end position="342"/>
    </location>
</feature>
<evidence type="ECO:0000256" key="1">
    <source>
        <dbReference type="ARBA" id="ARBA00022729"/>
    </source>
</evidence>
<name>A0A5N4BPN8_9FLAO</name>
<dbReference type="InterPro" id="IPR036116">
    <property type="entry name" value="FN3_sf"/>
</dbReference>
<organism evidence="4 5">
    <name type="scientific">Chryseobacterium viscerum</name>
    <dbReference type="NCBI Taxonomy" id="1037377"/>
    <lineage>
        <taxon>Bacteria</taxon>
        <taxon>Pseudomonadati</taxon>
        <taxon>Bacteroidota</taxon>
        <taxon>Flavobacteriia</taxon>
        <taxon>Flavobacteriales</taxon>
        <taxon>Weeksellaceae</taxon>
        <taxon>Chryseobacterium group</taxon>
        <taxon>Chryseobacterium</taxon>
    </lineage>
</organism>
<evidence type="ECO:0000256" key="2">
    <source>
        <dbReference type="SAM" id="SignalP"/>
    </source>
</evidence>
<comment type="caution">
    <text evidence="4">The sequence shown here is derived from an EMBL/GenBank/DDBJ whole genome shotgun (WGS) entry which is preliminary data.</text>
</comment>
<feature type="signal peptide" evidence="2">
    <location>
        <begin position="1"/>
        <end position="23"/>
    </location>
</feature>
<dbReference type="SMART" id="SM00060">
    <property type="entry name" value="FN3"/>
    <property type="match status" value="2"/>
</dbReference>
<dbReference type="Gene3D" id="2.60.120.200">
    <property type="match status" value="1"/>
</dbReference>
<dbReference type="Gene3D" id="2.60.40.10">
    <property type="entry name" value="Immunoglobulins"/>
    <property type="match status" value="2"/>
</dbReference>
<dbReference type="NCBIfam" id="TIGR04183">
    <property type="entry name" value="Por_Secre_tail"/>
    <property type="match status" value="1"/>
</dbReference>